<comment type="caution">
    <text evidence="13">The sequence shown here is derived from an EMBL/GenBank/DDBJ whole genome shotgun (WGS) entry which is preliminary data.</text>
</comment>
<dbReference type="RefSeq" id="WP_047572194.1">
    <property type="nucleotide sequence ID" value="NZ_JPQT01000041.1"/>
</dbReference>
<dbReference type="CDD" id="cd06261">
    <property type="entry name" value="TM_PBP2"/>
    <property type="match status" value="1"/>
</dbReference>
<keyword evidence="7" id="KW-0029">Amino-acid transport</keyword>
<dbReference type="PROSITE" id="PS50928">
    <property type="entry name" value="ABC_TM1"/>
    <property type="match status" value="1"/>
</dbReference>
<evidence type="ECO:0000256" key="5">
    <source>
        <dbReference type="ARBA" id="ARBA00022519"/>
    </source>
</evidence>
<evidence type="ECO:0000256" key="3">
    <source>
        <dbReference type="ARBA" id="ARBA00022448"/>
    </source>
</evidence>
<dbReference type="InterPro" id="IPR043429">
    <property type="entry name" value="ArtM/GltK/GlnP/TcyL/YhdX-like"/>
</dbReference>
<keyword evidence="5" id="KW-0997">Cell inner membrane</keyword>
<evidence type="ECO:0000256" key="8">
    <source>
        <dbReference type="ARBA" id="ARBA00022989"/>
    </source>
</evidence>
<evidence type="ECO:0000256" key="10">
    <source>
        <dbReference type="ARBA" id="ARBA00040319"/>
    </source>
</evidence>
<dbReference type="GO" id="GO:0022857">
    <property type="term" value="F:transmembrane transporter activity"/>
    <property type="evidence" value="ECO:0007669"/>
    <property type="project" value="InterPro"/>
</dbReference>
<dbReference type="NCBIfam" id="TIGR01726">
    <property type="entry name" value="HEQRo_perm_3TM"/>
    <property type="match status" value="1"/>
</dbReference>
<feature type="transmembrane region" description="Helical" evidence="11">
    <location>
        <begin position="20"/>
        <end position="42"/>
    </location>
</feature>
<keyword evidence="9 11" id="KW-0472">Membrane</keyword>
<protein>
    <recommendedName>
        <fullName evidence="10">Arginine ABC transporter permease protein ArtM</fullName>
    </recommendedName>
</protein>
<evidence type="ECO:0000256" key="6">
    <source>
        <dbReference type="ARBA" id="ARBA00022692"/>
    </source>
</evidence>
<comment type="similarity">
    <text evidence="2">Belongs to the binding-protein-dependent transport system permease family. HisMQ subfamily.</text>
</comment>
<evidence type="ECO:0000256" key="7">
    <source>
        <dbReference type="ARBA" id="ARBA00022970"/>
    </source>
</evidence>
<dbReference type="PANTHER" id="PTHR30614:SF10">
    <property type="entry name" value="ARGININE ABC TRANSPORTER PERMEASE PROTEIN ARTM"/>
    <property type="match status" value="1"/>
</dbReference>
<dbReference type="SUPFAM" id="SSF161098">
    <property type="entry name" value="MetI-like"/>
    <property type="match status" value="1"/>
</dbReference>
<keyword evidence="6 11" id="KW-0812">Transmembrane</keyword>
<dbReference type="Gene3D" id="1.10.3720.10">
    <property type="entry name" value="MetI-like"/>
    <property type="match status" value="1"/>
</dbReference>
<dbReference type="GO" id="GO:0043190">
    <property type="term" value="C:ATP-binding cassette (ABC) transporter complex"/>
    <property type="evidence" value="ECO:0007669"/>
    <property type="project" value="InterPro"/>
</dbReference>
<dbReference type="AlphaFoldDB" id="A0A085VHY4"/>
<feature type="transmembrane region" description="Helical" evidence="11">
    <location>
        <begin position="193"/>
        <end position="214"/>
    </location>
</feature>
<sequence length="231" mass="25273">MHYDLALAWSTLPQLLRGAAMSLAVLMPVLMVGMLIAIPLALRRASTRRRWIAAGYVGFFRGVPSLILLYAIYNGLPQLSAIRNGPLWPLFSNAYFCAVAGLSLTHSAYLAEILRGGLQAVPQGVIEAASALGMRPPVIFWKVRLPIAARHALRAYQNEILIMVKSTAAVGAITLVELNAAANEVFEFTYDPFTPLLTAAAIYWTIINIIRFGFDAAERYLNAGQTRALIK</sequence>
<name>A0A085VHY4_PSESX</name>
<dbReference type="InterPro" id="IPR035906">
    <property type="entry name" value="MetI-like_sf"/>
</dbReference>
<keyword evidence="8 11" id="KW-1133">Transmembrane helix</keyword>
<keyword evidence="3 11" id="KW-0813">Transport</keyword>
<evidence type="ECO:0000256" key="1">
    <source>
        <dbReference type="ARBA" id="ARBA00004429"/>
    </source>
</evidence>
<dbReference type="InterPro" id="IPR000515">
    <property type="entry name" value="MetI-like"/>
</dbReference>
<feature type="transmembrane region" description="Helical" evidence="11">
    <location>
        <begin position="54"/>
        <end position="73"/>
    </location>
</feature>
<keyword evidence="4" id="KW-1003">Cell membrane</keyword>
<comment type="subcellular location">
    <subcellularLocation>
        <location evidence="1">Cell inner membrane</location>
        <topology evidence="1">Multi-pass membrane protein</topology>
    </subcellularLocation>
    <subcellularLocation>
        <location evidence="11">Cell membrane</location>
        <topology evidence="11">Multi-pass membrane protein</topology>
    </subcellularLocation>
</comment>
<dbReference type="EMBL" id="JPQT01000041">
    <property type="protein sequence ID" value="KFE55047.1"/>
    <property type="molecule type" value="Genomic_DNA"/>
</dbReference>
<reference evidence="13 14" key="1">
    <citation type="submission" date="2014-07" db="EMBL/GenBank/DDBJ databases">
        <title>Draft Genome Sequences of Environmental Pseudomonas syringae strains.</title>
        <authorList>
            <person name="Baltrus D.A."/>
            <person name="Berge O."/>
            <person name="Morris C."/>
        </authorList>
    </citation>
    <scope>NUCLEOTIDE SEQUENCE [LARGE SCALE GENOMIC DNA]</scope>
    <source>
        <strain evidence="13 14">CEB003</strain>
    </source>
</reference>
<proteinExistence type="inferred from homology"/>
<dbReference type="Pfam" id="PF00528">
    <property type="entry name" value="BPD_transp_1"/>
    <property type="match status" value="1"/>
</dbReference>
<evidence type="ECO:0000256" key="2">
    <source>
        <dbReference type="ARBA" id="ARBA00010072"/>
    </source>
</evidence>
<dbReference type="GO" id="GO:0006865">
    <property type="term" value="P:amino acid transport"/>
    <property type="evidence" value="ECO:0007669"/>
    <property type="project" value="UniProtKB-KW"/>
</dbReference>
<evidence type="ECO:0000256" key="11">
    <source>
        <dbReference type="RuleBase" id="RU363032"/>
    </source>
</evidence>
<dbReference type="PANTHER" id="PTHR30614">
    <property type="entry name" value="MEMBRANE COMPONENT OF AMINO ACID ABC TRANSPORTER"/>
    <property type="match status" value="1"/>
</dbReference>
<evidence type="ECO:0000256" key="9">
    <source>
        <dbReference type="ARBA" id="ARBA00023136"/>
    </source>
</evidence>
<feature type="domain" description="ABC transmembrane type-1" evidence="12">
    <location>
        <begin position="19"/>
        <end position="215"/>
    </location>
</feature>
<organism evidence="13 14">
    <name type="scientific">Pseudomonas syringae</name>
    <dbReference type="NCBI Taxonomy" id="317"/>
    <lineage>
        <taxon>Bacteria</taxon>
        <taxon>Pseudomonadati</taxon>
        <taxon>Pseudomonadota</taxon>
        <taxon>Gammaproteobacteria</taxon>
        <taxon>Pseudomonadales</taxon>
        <taxon>Pseudomonadaceae</taxon>
        <taxon>Pseudomonas</taxon>
    </lineage>
</organism>
<evidence type="ECO:0000256" key="4">
    <source>
        <dbReference type="ARBA" id="ARBA00022475"/>
    </source>
</evidence>
<evidence type="ECO:0000313" key="13">
    <source>
        <dbReference type="EMBL" id="KFE55047.1"/>
    </source>
</evidence>
<gene>
    <name evidence="13" type="ORF">IV02_03235</name>
</gene>
<dbReference type="PATRIC" id="fig|317.174.peg.654"/>
<feature type="transmembrane region" description="Helical" evidence="11">
    <location>
        <begin position="93"/>
        <end position="111"/>
    </location>
</feature>
<accession>A0A085VHY4</accession>
<feature type="transmembrane region" description="Helical" evidence="11">
    <location>
        <begin position="160"/>
        <end position="181"/>
    </location>
</feature>
<dbReference type="Proteomes" id="UP000028643">
    <property type="component" value="Unassembled WGS sequence"/>
</dbReference>
<evidence type="ECO:0000259" key="12">
    <source>
        <dbReference type="PROSITE" id="PS50928"/>
    </source>
</evidence>
<evidence type="ECO:0000313" key="14">
    <source>
        <dbReference type="Proteomes" id="UP000028643"/>
    </source>
</evidence>
<dbReference type="InterPro" id="IPR010065">
    <property type="entry name" value="AA_ABC_transptr_permease_3TM"/>
</dbReference>